<sequence>MSNNKEQVRVLRVLEYAGTRDFVEKSLQRRSVKDAMITPDGRISEAFVGGVLGFAKVHVDRDRTHIVENES</sequence>
<protein>
    <submittedName>
        <fullName evidence="1">Uncharacterized protein</fullName>
    </submittedName>
</protein>
<dbReference type="EMBL" id="LAZR01012356">
    <property type="protein sequence ID" value="KKM27255.1"/>
    <property type="molecule type" value="Genomic_DNA"/>
</dbReference>
<organism evidence="1">
    <name type="scientific">marine sediment metagenome</name>
    <dbReference type="NCBI Taxonomy" id="412755"/>
    <lineage>
        <taxon>unclassified sequences</taxon>
        <taxon>metagenomes</taxon>
        <taxon>ecological metagenomes</taxon>
    </lineage>
</organism>
<dbReference type="AlphaFoldDB" id="A0A0F9LIC7"/>
<evidence type="ECO:0000313" key="1">
    <source>
        <dbReference type="EMBL" id="KKM27255.1"/>
    </source>
</evidence>
<proteinExistence type="predicted"/>
<accession>A0A0F9LIC7</accession>
<gene>
    <name evidence="1" type="ORF">LCGC14_1576510</name>
</gene>
<comment type="caution">
    <text evidence="1">The sequence shown here is derived from an EMBL/GenBank/DDBJ whole genome shotgun (WGS) entry which is preliminary data.</text>
</comment>
<reference evidence="1" key="1">
    <citation type="journal article" date="2015" name="Nature">
        <title>Complex archaea that bridge the gap between prokaryotes and eukaryotes.</title>
        <authorList>
            <person name="Spang A."/>
            <person name="Saw J.H."/>
            <person name="Jorgensen S.L."/>
            <person name="Zaremba-Niedzwiedzka K."/>
            <person name="Martijn J."/>
            <person name="Lind A.E."/>
            <person name="van Eijk R."/>
            <person name="Schleper C."/>
            <person name="Guy L."/>
            <person name="Ettema T.J."/>
        </authorList>
    </citation>
    <scope>NUCLEOTIDE SEQUENCE</scope>
</reference>
<name>A0A0F9LIC7_9ZZZZ</name>